<gene>
    <name evidence="14 18" type="primary">ileS</name>
    <name evidence="18" type="ORF">H9889_06520</name>
</gene>
<evidence type="ECO:0000256" key="1">
    <source>
        <dbReference type="ARBA" id="ARBA00004496"/>
    </source>
</evidence>
<dbReference type="Gene3D" id="1.10.730.20">
    <property type="match status" value="1"/>
</dbReference>
<dbReference type="GO" id="GO:0006428">
    <property type="term" value="P:isoleucyl-tRNA aminoacylation"/>
    <property type="evidence" value="ECO:0007669"/>
    <property type="project" value="UniProtKB-UniRule"/>
</dbReference>
<dbReference type="Pfam" id="PF00133">
    <property type="entry name" value="tRNA-synt_1"/>
    <property type="match status" value="1"/>
</dbReference>
<comment type="subunit">
    <text evidence="3 14">Monomer.</text>
</comment>
<dbReference type="InterPro" id="IPR050081">
    <property type="entry name" value="Ile-tRNA_ligase"/>
</dbReference>
<dbReference type="NCBIfam" id="TIGR00392">
    <property type="entry name" value="ileS"/>
    <property type="match status" value="1"/>
</dbReference>
<evidence type="ECO:0000256" key="5">
    <source>
        <dbReference type="ARBA" id="ARBA00022598"/>
    </source>
</evidence>
<dbReference type="InterPro" id="IPR002300">
    <property type="entry name" value="aa-tRNA-synth_Ia"/>
</dbReference>
<dbReference type="GO" id="GO:0005524">
    <property type="term" value="F:ATP binding"/>
    <property type="evidence" value="ECO:0007669"/>
    <property type="project" value="UniProtKB-UniRule"/>
</dbReference>
<comment type="catalytic activity">
    <reaction evidence="13 14">
        <text>tRNA(Ile) + L-isoleucine + ATP = L-isoleucyl-tRNA(Ile) + AMP + diphosphate</text>
        <dbReference type="Rhea" id="RHEA:11060"/>
        <dbReference type="Rhea" id="RHEA-COMP:9666"/>
        <dbReference type="Rhea" id="RHEA-COMP:9695"/>
        <dbReference type="ChEBI" id="CHEBI:30616"/>
        <dbReference type="ChEBI" id="CHEBI:33019"/>
        <dbReference type="ChEBI" id="CHEBI:58045"/>
        <dbReference type="ChEBI" id="CHEBI:78442"/>
        <dbReference type="ChEBI" id="CHEBI:78528"/>
        <dbReference type="ChEBI" id="CHEBI:456215"/>
        <dbReference type="EC" id="6.1.1.5"/>
    </reaction>
</comment>
<dbReference type="FunFam" id="1.10.730.20:FF:000001">
    <property type="entry name" value="Isoleucine--tRNA ligase"/>
    <property type="match status" value="1"/>
</dbReference>
<evidence type="ECO:0000256" key="12">
    <source>
        <dbReference type="ARBA" id="ARBA00025217"/>
    </source>
</evidence>
<dbReference type="InterPro" id="IPR023585">
    <property type="entry name" value="Ile-tRNA-ligase_type1"/>
</dbReference>
<evidence type="ECO:0000259" key="17">
    <source>
        <dbReference type="Pfam" id="PF08264"/>
    </source>
</evidence>
<dbReference type="GO" id="GO:0004822">
    <property type="term" value="F:isoleucine-tRNA ligase activity"/>
    <property type="evidence" value="ECO:0007669"/>
    <property type="project" value="UniProtKB-UniRule"/>
</dbReference>
<dbReference type="InterPro" id="IPR009080">
    <property type="entry name" value="tRNAsynth_Ia_anticodon-bd"/>
</dbReference>
<feature type="short sequence motif" description="'HIGH' region" evidence="14">
    <location>
        <begin position="71"/>
        <end position="81"/>
    </location>
</feature>
<dbReference type="Gene3D" id="3.40.50.620">
    <property type="entry name" value="HUPs"/>
    <property type="match status" value="2"/>
</dbReference>
<evidence type="ECO:0000259" key="16">
    <source>
        <dbReference type="Pfam" id="PF06827"/>
    </source>
</evidence>
<dbReference type="FunFam" id="3.40.50.620:FF:000048">
    <property type="entry name" value="Isoleucine--tRNA ligase"/>
    <property type="match status" value="1"/>
</dbReference>
<feature type="binding site" evidence="14">
    <location>
        <position position="923"/>
    </location>
    <ligand>
        <name>Zn(2+)</name>
        <dbReference type="ChEBI" id="CHEBI:29105"/>
    </ligand>
</feature>
<dbReference type="EMBL" id="DXHP01000144">
    <property type="protein sequence ID" value="HIW06963.1"/>
    <property type="molecule type" value="Genomic_DNA"/>
</dbReference>
<feature type="domain" description="Zinc finger FPG/IleRS-type" evidence="16">
    <location>
        <begin position="918"/>
        <end position="945"/>
    </location>
</feature>
<feature type="domain" description="Aminoacyl-tRNA synthetase class Ia" evidence="15">
    <location>
        <begin position="42"/>
        <end position="651"/>
    </location>
</feature>
<evidence type="ECO:0000256" key="4">
    <source>
        <dbReference type="ARBA" id="ARBA00022490"/>
    </source>
</evidence>
<reference evidence="18" key="1">
    <citation type="journal article" date="2021" name="PeerJ">
        <title>Extensive microbial diversity within the chicken gut microbiome revealed by metagenomics and culture.</title>
        <authorList>
            <person name="Gilroy R."/>
            <person name="Ravi A."/>
            <person name="Getino M."/>
            <person name="Pursley I."/>
            <person name="Horton D.L."/>
            <person name="Alikhan N.F."/>
            <person name="Baker D."/>
            <person name="Gharbi K."/>
            <person name="Hall N."/>
            <person name="Watson M."/>
            <person name="Adriaenssens E.M."/>
            <person name="Foster-Nyarko E."/>
            <person name="Jarju S."/>
            <person name="Secka A."/>
            <person name="Antonio M."/>
            <person name="Oren A."/>
            <person name="Chaudhuri R.R."/>
            <person name="La Ragione R."/>
            <person name="Hildebrand F."/>
            <person name="Pallen M.J."/>
        </authorList>
    </citation>
    <scope>NUCLEOTIDE SEQUENCE</scope>
    <source>
        <strain evidence="18">CHK160-9182</strain>
    </source>
</reference>
<dbReference type="InterPro" id="IPR002301">
    <property type="entry name" value="Ile-tRNA-ligase"/>
</dbReference>
<feature type="binding site" evidence="14">
    <location>
        <position position="573"/>
    </location>
    <ligand>
        <name>L-isoleucyl-5'-AMP</name>
        <dbReference type="ChEBI" id="CHEBI:178002"/>
    </ligand>
</feature>
<evidence type="ECO:0000256" key="8">
    <source>
        <dbReference type="ARBA" id="ARBA00022833"/>
    </source>
</evidence>
<sequence length="957" mass="108571">MNVSKVTKNEEKNDHVYRDTLNLPETEFPMRGNLPKREPDFIEYWDNIDLYHKQREIFEGKPKFILHDGPPYANGAIHLGHAVNKVLKDIIVKSRGQLGFDSPYVAGWDCHGLPIELVVEKTYGKVGDKLTPAEFRAKCREFAGTQIDIQAAGFKRLGVLSYEEKPYLTMNQDTEADIVLSLKEIVAKGHLEKGARPVNWCLDCGSSLAEAEVEYQDKNSLSIDVAFPVVDTADLAKRINHDVADNAAVVIWTTTPWTLPGNAAVSAHADFIYVLVDKDGQQLLLAKDLVEALEKSWKCELPVLAEFEGKVLEHLQVKHPIDVDKVVPVILGDHVTLDAGTGFVHTAPAHGEEDYAVALQYGIEFENPVLGDGTYSDSTPVFAGKNIKDNEANMVAYLEERGILLNKTKISHSYAHCWRHKTPTIYRATPQWVISMDKQGLRQEVLNEIDQVQFIPSWGRERLYNMIEGRGDWCISRQRYWGVPIPFFLNKETGDLHPETDALMQEVSDRIRKDGLEAWFGATVEDFIKDPAEAALYQKNTDTLDVWFDSGTTHFSVLARRPELAYPADLYLEGSDQHRGWFNSSIITSVAINGIAPYKALLTHGFTVDAKGRKMSKSLGNGVEPADVINKMGADVLRLWVSSTDYRGEIPVSDEILKRTSETYRRIRNTVRFLLANTNEFDLAKNGVSFDEMLPLDRWIVARALEIQEEIKEAYLDYSFHNVYQKLQYFCSIDLGSFYLDIIKDRQYTASKDSLARRSAQTALYHVLEALVRWMAPILTFTAEEVWLAMRERGNERLESVYLTEFYDGLVPLDASSAFNTAFWNKLLAVRGEAAKQIELLRADGKVGSSLQTRITVYATEELCKELSMLEDELRFVLLSSYAEVKPFVERDDALEIHELNGEKFSVAVDVLSDEEYKKCVRCWHHREEVGHNHEHPELCDRCIENVTTAGEVRHYA</sequence>
<evidence type="ECO:0000313" key="19">
    <source>
        <dbReference type="Proteomes" id="UP000823934"/>
    </source>
</evidence>
<comment type="subcellular location">
    <subcellularLocation>
        <location evidence="1 14">Cytoplasm</location>
    </subcellularLocation>
</comment>
<name>A0A9D1TU80_9GAMM</name>
<dbReference type="PANTHER" id="PTHR42765:SF1">
    <property type="entry name" value="ISOLEUCINE--TRNA LIGASE, MITOCHONDRIAL"/>
    <property type="match status" value="1"/>
</dbReference>
<dbReference type="PROSITE" id="PS00178">
    <property type="entry name" value="AA_TRNA_LIGASE_I"/>
    <property type="match status" value="1"/>
</dbReference>
<evidence type="ECO:0000259" key="15">
    <source>
        <dbReference type="Pfam" id="PF00133"/>
    </source>
</evidence>
<dbReference type="Pfam" id="PF06827">
    <property type="entry name" value="zf-FPG_IleRS"/>
    <property type="match status" value="1"/>
</dbReference>
<feature type="domain" description="Methionyl/Valyl/Leucyl/Isoleucyl-tRNA synthetase anticodon-binding" evidence="17">
    <location>
        <begin position="697"/>
        <end position="855"/>
    </location>
</feature>
<dbReference type="Pfam" id="PF08264">
    <property type="entry name" value="Anticodon_1"/>
    <property type="match status" value="1"/>
</dbReference>
<dbReference type="Proteomes" id="UP000823934">
    <property type="component" value="Unassembled WGS sequence"/>
</dbReference>
<organism evidence="18 19">
    <name type="scientific">Candidatus Ignatzschineria merdigallinarum</name>
    <dbReference type="NCBI Taxonomy" id="2838621"/>
    <lineage>
        <taxon>Bacteria</taxon>
        <taxon>Pseudomonadati</taxon>
        <taxon>Pseudomonadota</taxon>
        <taxon>Gammaproteobacteria</taxon>
        <taxon>Cardiobacteriales</taxon>
        <taxon>Ignatzschineriaceae</taxon>
        <taxon>Ignatzschineria</taxon>
    </lineage>
</organism>
<dbReference type="GO" id="GO:0000049">
    <property type="term" value="F:tRNA binding"/>
    <property type="evidence" value="ECO:0007669"/>
    <property type="project" value="InterPro"/>
</dbReference>
<dbReference type="CDD" id="cd00818">
    <property type="entry name" value="IleRS_core"/>
    <property type="match status" value="1"/>
</dbReference>
<protein>
    <recommendedName>
        <fullName evidence="14">Isoleucine--tRNA ligase</fullName>
        <ecNumber evidence="14">6.1.1.5</ecNumber>
    </recommendedName>
    <alternativeName>
        <fullName evidence="14">Isoleucyl-tRNA synthetase</fullName>
        <shortName evidence="14">IleRS</shortName>
    </alternativeName>
</protein>
<comment type="domain">
    <text evidence="14">IleRS has two distinct active sites: one for aminoacylation and one for editing. The misactivated valine is translocated from the active site to the editing site, which sterically excludes the correctly activated isoleucine. The single editing site contains two valyl binding pockets, one specific for each substrate (Val-AMP or Val-tRNA(Ile)).</text>
</comment>
<keyword evidence="5 14" id="KW-0436">Ligase</keyword>
<keyword evidence="10 14" id="KW-0648">Protein biosynthesis</keyword>
<keyword evidence="6 14" id="KW-0479">Metal-binding</keyword>
<evidence type="ECO:0000313" key="18">
    <source>
        <dbReference type="EMBL" id="HIW06963.1"/>
    </source>
</evidence>
<dbReference type="GO" id="GO:0005829">
    <property type="term" value="C:cytosol"/>
    <property type="evidence" value="ECO:0007669"/>
    <property type="project" value="TreeGrafter"/>
</dbReference>
<dbReference type="AlphaFoldDB" id="A0A9D1TU80"/>
<comment type="similarity">
    <text evidence="2 14">Belongs to the class-I aminoacyl-tRNA synthetase family. IleS type 1 subfamily.</text>
</comment>
<keyword evidence="9 14" id="KW-0067">ATP-binding</keyword>
<dbReference type="InterPro" id="IPR001412">
    <property type="entry name" value="aa-tRNA-synth_I_CS"/>
</dbReference>
<keyword evidence="7 14" id="KW-0547">Nucleotide-binding</keyword>
<feature type="binding site" evidence="14">
    <location>
        <position position="617"/>
    </location>
    <ligand>
        <name>ATP</name>
        <dbReference type="ChEBI" id="CHEBI:30616"/>
    </ligand>
</feature>
<feature type="binding site" evidence="14">
    <location>
        <position position="943"/>
    </location>
    <ligand>
        <name>Zn(2+)</name>
        <dbReference type="ChEBI" id="CHEBI:29105"/>
    </ligand>
</feature>
<evidence type="ECO:0000256" key="13">
    <source>
        <dbReference type="ARBA" id="ARBA00048359"/>
    </source>
</evidence>
<comment type="caution">
    <text evidence="18">The sequence shown here is derived from an EMBL/GenBank/DDBJ whole genome shotgun (WGS) entry which is preliminary data.</text>
</comment>
<evidence type="ECO:0000256" key="10">
    <source>
        <dbReference type="ARBA" id="ARBA00022917"/>
    </source>
</evidence>
<dbReference type="SUPFAM" id="SSF47323">
    <property type="entry name" value="Anticodon-binding domain of a subclass of class I aminoacyl-tRNA synthetases"/>
    <property type="match status" value="1"/>
</dbReference>
<dbReference type="InterPro" id="IPR010663">
    <property type="entry name" value="Znf_FPG/IleRS"/>
</dbReference>
<dbReference type="GO" id="GO:0002161">
    <property type="term" value="F:aminoacyl-tRNA deacylase activity"/>
    <property type="evidence" value="ECO:0007669"/>
    <property type="project" value="InterPro"/>
</dbReference>
<accession>A0A9D1TU80</accession>
<feature type="binding site" evidence="14">
    <location>
        <position position="920"/>
    </location>
    <ligand>
        <name>Zn(2+)</name>
        <dbReference type="ChEBI" id="CHEBI:29105"/>
    </ligand>
</feature>
<evidence type="ECO:0000256" key="14">
    <source>
        <dbReference type="HAMAP-Rule" id="MF_02002"/>
    </source>
</evidence>
<keyword evidence="8 14" id="KW-0862">Zinc</keyword>
<dbReference type="InterPro" id="IPR014729">
    <property type="entry name" value="Rossmann-like_a/b/a_fold"/>
</dbReference>
<comment type="function">
    <text evidence="12 14">Catalyzes the attachment of isoleucine to tRNA(Ile). As IleRS can inadvertently accommodate and process structurally similar amino acids such as valine, to avoid such errors it has two additional distinct tRNA(Ile)-dependent editing activities. One activity is designated as 'pretransfer' editing and involves the hydrolysis of activated Val-AMP. The other activity is designated 'posttransfer' editing and involves deacylation of mischarged Val-tRNA(Ile).</text>
</comment>
<evidence type="ECO:0000256" key="7">
    <source>
        <dbReference type="ARBA" id="ARBA00022741"/>
    </source>
</evidence>
<feature type="short sequence motif" description="'KMSKS' region" evidence="14">
    <location>
        <begin position="614"/>
        <end position="618"/>
    </location>
</feature>
<dbReference type="CDD" id="cd07960">
    <property type="entry name" value="Anticodon_Ia_Ile_BEm"/>
    <property type="match status" value="1"/>
</dbReference>
<dbReference type="InterPro" id="IPR033708">
    <property type="entry name" value="Anticodon_Ile_BEm"/>
</dbReference>
<dbReference type="PRINTS" id="PR00984">
    <property type="entry name" value="TRNASYNTHILE"/>
</dbReference>
<dbReference type="InterPro" id="IPR009008">
    <property type="entry name" value="Val/Leu/Ile-tRNA-synth_edit"/>
</dbReference>
<dbReference type="GO" id="GO:0008270">
    <property type="term" value="F:zinc ion binding"/>
    <property type="evidence" value="ECO:0007669"/>
    <property type="project" value="UniProtKB-UniRule"/>
</dbReference>
<dbReference type="HAMAP" id="MF_02002">
    <property type="entry name" value="Ile_tRNA_synth_type1"/>
    <property type="match status" value="1"/>
</dbReference>
<dbReference type="SUPFAM" id="SSF50677">
    <property type="entry name" value="ValRS/IleRS/LeuRS editing domain"/>
    <property type="match status" value="1"/>
</dbReference>
<dbReference type="EC" id="6.1.1.5" evidence="14"/>
<evidence type="ECO:0000256" key="2">
    <source>
        <dbReference type="ARBA" id="ARBA00006887"/>
    </source>
</evidence>
<feature type="binding site" evidence="14">
    <location>
        <position position="940"/>
    </location>
    <ligand>
        <name>Zn(2+)</name>
        <dbReference type="ChEBI" id="CHEBI:29105"/>
    </ligand>
</feature>
<evidence type="ECO:0000256" key="3">
    <source>
        <dbReference type="ARBA" id="ARBA00011245"/>
    </source>
</evidence>
<reference evidence="18" key="2">
    <citation type="submission" date="2021-04" db="EMBL/GenBank/DDBJ databases">
        <authorList>
            <person name="Gilroy R."/>
        </authorList>
    </citation>
    <scope>NUCLEOTIDE SEQUENCE</scope>
    <source>
        <strain evidence="18">CHK160-9182</strain>
    </source>
</reference>
<comment type="cofactor">
    <cofactor evidence="14">
        <name>Zn(2+)</name>
        <dbReference type="ChEBI" id="CHEBI:29105"/>
    </cofactor>
    <text evidence="14">Binds 1 zinc ion per subunit.</text>
</comment>
<evidence type="ECO:0000256" key="11">
    <source>
        <dbReference type="ARBA" id="ARBA00023146"/>
    </source>
</evidence>
<dbReference type="PANTHER" id="PTHR42765">
    <property type="entry name" value="SOLEUCYL-TRNA SYNTHETASE"/>
    <property type="match status" value="1"/>
</dbReference>
<dbReference type="InterPro" id="IPR013155">
    <property type="entry name" value="M/V/L/I-tRNA-synth_anticd-bd"/>
</dbReference>
<dbReference type="FunFam" id="3.40.50.620:FF:000042">
    <property type="entry name" value="Isoleucine--tRNA ligase"/>
    <property type="match status" value="1"/>
</dbReference>
<keyword evidence="11 14" id="KW-0030">Aminoacyl-tRNA synthetase</keyword>
<evidence type="ECO:0000256" key="9">
    <source>
        <dbReference type="ARBA" id="ARBA00022840"/>
    </source>
</evidence>
<dbReference type="SUPFAM" id="SSF52374">
    <property type="entry name" value="Nucleotidylyl transferase"/>
    <property type="match status" value="1"/>
</dbReference>
<evidence type="ECO:0000256" key="6">
    <source>
        <dbReference type="ARBA" id="ARBA00022723"/>
    </source>
</evidence>
<keyword evidence="4 14" id="KW-0963">Cytoplasm</keyword>
<proteinExistence type="inferred from homology"/>